<evidence type="ECO:0000256" key="5">
    <source>
        <dbReference type="ARBA" id="ARBA00022764"/>
    </source>
</evidence>
<keyword evidence="11" id="KW-1185">Reference proteome</keyword>
<keyword evidence="8" id="KW-1133">Transmembrane helix</keyword>
<keyword evidence="8" id="KW-0812">Transmembrane</keyword>
<keyword evidence="7" id="KW-1005">Bacterial flagellum biogenesis</keyword>
<comment type="caution">
    <text evidence="10">The sequence shown here is derived from an EMBL/GenBank/DDBJ whole genome shotgun (WGS) entry which is preliminary data.</text>
</comment>
<dbReference type="Gene3D" id="2.30.30.760">
    <property type="match status" value="1"/>
</dbReference>
<keyword evidence="8" id="KW-0472">Membrane</keyword>
<dbReference type="GO" id="GO:0042597">
    <property type="term" value="C:periplasmic space"/>
    <property type="evidence" value="ECO:0007669"/>
    <property type="project" value="UniProtKB-SubCell"/>
</dbReference>
<dbReference type="EMBL" id="PYGI01000018">
    <property type="protein sequence ID" value="PSL12328.1"/>
    <property type="molecule type" value="Genomic_DNA"/>
</dbReference>
<dbReference type="PANTHER" id="PTHR36307:SF1">
    <property type="entry name" value="FLAGELLA BASAL BODY P-RING FORMATION PROTEIN FLGA"/>
    <property type="match status" value="1"/>
</dbReference>
<name>A0A2P8ESA8_9GAMM</name>
<reference evidence="10 11" key="1">
    <citation type="submission" date="2018-03" db="EMBL/GenBank/DDBJ databases">
        <title>Genomic Encyclopedia of Archaeal and Bacterial Type Strains, Phase II (KMG-II): from individual species to whole genera.</title>
        <authorList>
            <person name="Goeker M."/>
        </authorList>
    </citation>
    <scope>NUCLEOTIDE SEQUENCE [LARGE SCALE GENOMIC DNA]</scope>
    <source>
        <strain evidence="10 11">DSM 17586</strain>
    </source>
</reference>
<dbReference type="Proteomes" id="UP000242133">
    <property type="component" value="Unassembled WGS sequence"/>
</dbReference>
<keyword evidence="4" id="KW-0732">Signal</keyword>
<evidence type="ECO:0000256" key="6">
    <source>
        <dbReference type="ARBA" id="ARBA00025643"/>
    </source>
</evidence>
<accession>A0A2P8ESA8</accession>
<dbReference type="InterPro" id="IPR039246">
    <property type="entry name" value="Flagellar_FlgA"/>
</dbReference>
<dbReference type="Gene3D" id="3.90.1210.10">
    <property type="entry name" value="Antifreeze-like/N-acetylneuraminic acid synthase C-terminal domain"/>
    <property type="match status" value="1"/>
</dbReference>
<evidence type="ECO:0000256" key="3">
    <source>
        <dbReference type="ARBA" id="ARBA00014754"/>
    </source>
</evidence>
<dbReference type="Pfam" id="PF13144">
    <property type="entry name" value="ChapFlgA"/>
    <property type="match status" value="1"/>
</dbReference>
<dbReference type="NCBIfam" id="TIGR03170">
    <property type="entry name" value="flgA_cterm"/>
    <property type="match status" value="1"/>
</dbReference>
<gene>
    <name evidence="10" type="ORF">CLV44_1186</name>
</gene>
<feature type="domain" description="SAF" evidence="9">
    <location>
        <begin position="122"/>
        <end position="184"/>
    </location>
</feature>
<dbReference type="Pfam" id="PF17656">
    <property type="entry name" value="ChapFlgA_N"/>
    <property type="match status" value="1"/>
</dbReference>
<keyword evidence="10" id="KW-0282">Flagellum</keyword>
<evidence type="ECO:0000313" key="11">
    <source>
        <dbReference type="Proteomes" id="UP000242133"/>
    </source>
</evidence>
<proteinExistence type="inferred from homology"/>
<comment type="subcellular location">
    <subcellularLocation>
        <location evidence="1 7">Periplasm</location>
    </subcellularLocation>
</comment>
<evidence type="ECO:0000256" key="4">
    <source>
        <dbReference type="ARBA" id="ARBA00022729"/>
    </source>
</evidence>
<keyword evidence="10" id="KW-0969">Cilium</keyword>
<evidence type="ECO:0000256" key="8">
    <source>
        <dbReference type="SAM" id="Phobius"/>
    </source>
</evidence>
<protein>
    <recommendedName>
        <fullName evidence="3 7">Flagella basal body P-ring formation protein FlgA</fullName>
    </recommendedName>
</protein>
<dbReference type="InterPro" id="IPR017585">
    <property type="entry name" value="SAF_FlgA"/>
</dbReference>
<dbReference type="OrthoDB" id="1669037at2"/>
<evidence type="ECO:0000259" key="9">
    <source>
        <dbReference type="SMART" id="SM00858"/>
    </source>
</evidence>
<dbReference type="GO" id="GO:0044780">
    <property type="term" value="P:bacterial-type flagellum assembly"/>
    <property type="evidence" value="ECO:0007669"/>
    <property type="project" value="InterPro"/>
</dbReference>
<feature type="transmembrane region" description="Helical" evidence="8">
    <location>
        <begin position="20"/>
        <end position="39"/>
    </location>
</feature>
<keyword evidence="10" id="KW-0966">Cell projection</keyword>
<comment type="function">
    <text evidence="6 7">Involved in the assembly process of the P-ring formation. It may associate with FlgF on the rod constituting a structure essential for the P-ring assembly or may act as a modulator protein for the P-ring assembly.</text>
</comment>
<dbReference type="PANTHER" id="PTHR36307">
    <property type="entry name" value="FLAGELLA BASAL BODY P-RING FORMATION PROTEIN FLGA"/>
    <property type="match status" value="1"/>
</dbReference>
<evidence type="ECO:0000313" key="10">
    <source>
        <dbReference type="EMBL" id="PSL12328.1"/>
    </source>
</evidence>
<evidence type="ECO:0000256" key="1">
    <source>
        <dbReference type="ARBA" id="ARBA00004418"/>
    </source>
</evidence>
<comment type="similarity">
    <text evidence="2 7">Belongs to the FlgA family.</text>
</comment>
<sequence length="246" mass="27084">MSLARLDSQDTRVNHNTLTPVAAVFAIVCGLMHSFSAFADDTSIQIKQQVTEAIKQHFTEKVPDSRVEVQLNPVNRQLQLSPCRHPLAINIPFHSGARMTAKVSCSTPRWSLFVTGKVNVFKTIVTASSPILKGSRIRPGLLQLREHDIASLRGDYFHRQQDVTGRIARIDISADSVITPRMLTLANAVSRGDAVIIEARRGTILIRTEGTAEEDGRIGEMIDVTNRRSGTVIRARVTASGRVQVP</sequence>
<evidence type="ECO:0000256" key="2">
    <source>
        <dbReference type="ARBA" id="ARBA00010474"/>
    </source>
</evidence>
<dbReference type="InterPro" id="IPR041231">
    <property type="entry name" value="FlgA_N"/>
</dbReference>
<dbReference type="CDD" id="cd11614">
    <property type="entry name" value="SAF_CpaB_FlgA_like"/>
    <property type="match status" value="1"/>
</dbReference>
<evidence type="ECO:0000256" key="7">
    <source>
        <dbReference type="RuleBase" id="RU362063"/>
    </source>
</evidence>
<dbReference type="InterPro" id="IPR013974">
    <property type="entry name" value="SAF"/>
</dbReference>
<dbReference type="AlphaFoldDB" id="A0A2P8ESA8"/>
<dbReference type="SMART" id="SM00858">
    <property type="entry name" value="SAF"/>
    <property type="match status" value="1"/>
</dbReference>
<organism evidence="10 11">
    <name type="scientific">Marinobacterium halophilum</name>
    <dbReference type="NCBI Taxonomy" id="267374"/>
    <lineage>
        <taxon>Bacteria</taxon>
        <taxon>Pseudomonadati</taxon>
        <taxon>Pseudomonadota</taxon>
        <taxon>Gammaproteobacteria</taxon>
        <taxon>Oceanospirillales</taxon>
        <taxon>Oceanospirillaceae</taxon>
        <taxon>Marinobacterium</taxon>
    </lineage>
</organism>
<keyword evidence="5 7" id="KW-0574">Periplasm</keyword>